<dbReference type="Proteomes" id="UP000600918">
    <property type="component" value="Unassembled WGS sequence"/>
</dbReference>
<protein>
    <submittedName>
        <fullName evidence="2">Uncharacterized protein</fullName>
    </submittedName>
</protein>
<dbReference type="EMBL" id="JACSDY010000014">
    <property type="protein sequence ID" value="KAF7409023.1"/>
    <property type="molecule type" value="Genomic_DNA"/>
</dbReference>
<accession>A0A834NIU1</accession>
<organism evidence="2 3">
    <name type="scientific">Vespula pensylvanica</name>
    <name type="common">Western yellow jacket</name>
    <name type="synonym">Wasp</name>
    <dbReference type="NCBI Taxonomy" id="30213"/>
    <lineage>
        <taxon>Eukaryota</taxon>
        <taxon>Metazoa</taxon>
        <taxon>Ecdysozoa</taxon>
        <taxon>Arthropoda</taxon>
        <taxon>Hexapoda</taxon>
        <taxon>Insecta</taxon>
        <taxon>Pterygota</taxon>
        <taxon>Neoptera</taxon>
        <taxon>Endopterygota</taxon>
        <taxon>Hymenoptera</taxon>
        <taxon>Apocrita</taxon>
        <taxon>Aculeata</taxon>
        <taxon>Vespoidea</taxon>
        <taxon>Vespidae</taxon>
        <taxon>Vespinae</taxon>
        <taxon>Vespula</taxon>
    </lineage>
</organism>
<evidence type="ECO:0000313" key="3">
    <source>
        <dbReference type="Proteomes" id="UP000600918"/>
    </source>
</evidence>
<gene>
    <name evidence="2" type="ORF">H0235_013875</name>
</gene>
<sequence>MRRRGCRRRLKEEDEREGGGGGGGGWAGERPVFAMELVTLDRVTFSHRAAEKARSLDLRAASFESLKKSSSIVVVLVVVDPPPYRETSPKLL</sequence>
<name>A0A834NIU1_VESPE</name>
<evidence type="ECO:0000313" key="2">
    <source>
        <dbReference type="EMBL" id="KAF7409023.1"/>
    </source>
</evidence>
<feature type="region of interest" description="Disordered" evidence="1">
    <location>
        <begin position="1"/>
        <end position="29"/>
    </location>
</feature>
<dbReference type="AlphaFoldDB" id="A0A834NIU1"/>
<comment type="caution">
    <text evidence="2">The sequence shown here is derived from an EMBL/GenBank/DDBJ whole genome shotgun (WGS) entry which is preliminary data.</text>
</comment>
<evidence type="ECO:0000256" key="1">
    <source>
        <dbReference type="SAM" id="MobiDB-lite"/>
    </source>
</evidence>
<reference evidence="2" key="1">
    <citation type="journal article" date="2020" name="G3 (Bethesda)">
        <title>High-Quality Assemblies for Three Invasive Social Wasps from the &lt;i&gt;Vespula&lt;/i&gt; Genus.</title>
        <authorList>
            <person name="Harrop T.W.R."/>
            <person name="Guhlin J."/>
            <person name="McLaughlin G.M."/>
            <person name="Permina E."/>
            <person name="Stockwell P."/>
            <person name="Gilligan J."/>
            <person name="Le Lec M.F."/>
            <person name="Gruber M.A.M."/>
            <person name="Quinn O."/>
            <person name="Lovegrove M."/>
            <person name="Duncan E.J."/>
            <person name="Remnant E.J."/>
            <person name="Van Eeckhoven J."/>
            <person name="Graham B."/>
            <person name="Knapp R.A."/>
            <person name="Langford K.W."/>
            <person name="Kronenberg Z."/>
            <person name="Press M.O."/>
            <person name="Eacker S.M."/>
            <person name="Wilson-Rankin E.E."/>
            <person name="Purcell J."/>
            <person name="Lester P.J."/>
            <person name="Dearden P.K."/>
        </authorList>
    </citation>
    <scope>NUCLEOTIDE SEQUENCE</scope>
    <source>
        <strain evidence="2">Volc-1</strain>
    </source>
</reference>
<keyword evidence="3" id="KW-1185">Reference proteome</keyword>
<proteinExistence type="predicted"/>